<comment type="caution">
    <text evidence="1">The sequence shown here is derived from an EMBL/GenBank/DDBJ whole genome shotgun (WGS) entry which is preliminary data.</text>
</comment>
<accession>A0A0L6USS6</accession>
<dbReference type="PANTHER" id="PTHR33096:SF1">
    <property type="entry name" value="CXC1-LIKE CYSTEINE CLUSTER ASSOCIATED WITH KDZ TRANSPOSASES DOMAIN-CONTAINING PROTEIN"/>
    <property type="match status" value="1"/>
</dbReference>
<dbReference type="STRING" id="27349.A0A0L6USS6"/>
<sequence length="126" mass="14821">MIQPDNHPLTNSKRIGLQMGTKLKKKIFKALKNWQPTVKTFINNFNQSYTLMYNEFVIFPLDHQFWNDDLSYHFKAPWAIDSDVQEIPATLNLNQVQKEFQILAQELTETFCKLNSCTLFLLVCSF</sequence>
<dbReference type="EMBL" id="LAVV01009276">
    <property type="protein sequence ID" value="KNZ50880.1"/>
    <property type="molecule type" value="Genomic_DNA"/>
</dbReference>
<dbReference type="Proteomes" id="UP000037035">
    <property type="component" value="Unassembled WGS sequence"/>
</dbReference>
<protein>
    <submittedName>
        <fullName evidence="1">Uncharacterized protein</fullName>
    </submittedName>
</protein>
<organism evidence="1 2">
    <name type="scientific">Puccinia sorghi</name>
    <dbReference type="NCBI Taxonomy" id="27349"/>
    <lineage>
        <taxon>Eukaryota</taxon>
        <taxon>Fungi</taxon>
        <taxon>Dikarya</taxon>
        <taxon>Basidiomycota</taxon>
        <taxon>Pucciniomycotina</taxon>
        <taxon>Pucciniomycetes</taxon>
        <taxon>Pucciniales</taxon>
        <taxon>Pucciniaceae</taxon>
        <taxon>Puccinia</taxon>
    </lineage>
</organism>
<proteinExistence type="predicted"/>
<gene>
    <name evidence="1" type="ORF">VP01_4197g1</name>
</gene>
<evidence type="ECO:0000313" key="1">
    <source>
        <dbReference type="EMBL" id="KNZ50880.1"/>
    </source>
</evidence>
<name>A0A0L6USS6_9BASI</name>
<dbReference type="VEuPathDB" id="FungiDB:VP01_4197g1"/>
<evidence type="ECO:0000313" key="2">
    <source>
        <dbReference type="Proteomes" id="UP000037035"/>
    </source>
</evidence>
<dbReference type="AlphaFoldDB" id="A0A0L6USS6"/>
<dbReference type="PANTHER" id="PTHR33096">
    <property type="entry name" value="CXC2 DOMAIN-CONTAINING PROTEIN"/>
    <property type="match status" value="1"/>
</dbReference>
<reference evidence="1 2" key="1">
    <citation type="submission" date="2015-08" db="EMBL/GenBank/DDBJ databases">
        <title>Next Generation Sequencing and Analysis of the Genome of Puccinia sorghi L Schw, the Causal Agent of Maize Common Rust.</title>
        <authorList>
            <person name="Rochi L."/>
            <person name="Burguener G."/>
            <person name="Darino M."/>
            <person name="Turjanski A."/>
            <person name="Kreff E."/>
            <person name="Dieguez M.J."/>
            <person name="Sacco F."/>
        </authorList>
    </citation>
    <scope>NUCLEOTIDE SEQUENCE [LARGE SCALE GENOMIC DNA]</scope>
    <source>
        <strain evidence="1 2">RO10H11247</strain>
    </source>
</reference>
<keyword evidence="2" id="KW-1185">Reference proteome</keyword>